<evidence type="ECO:0000313" key="7">
    <source>
        <dbReference type="Proteomes" id="UP001595476"/>
    </source>
</evidence>
<dbReference type="Proteomes" id="UP001595476">
    <property type="component" value="Unassembled WGS sequence"/>
</dbReference>
<dbReference type="Gene3D" id="3.50.50.100">
    <property type="match status" value="1"/>
</dbReference>
<dbReference type="PANTHER" id="PTHR42913">
    <property type="entry name" value="APOPTOSIS-INDUCING FACTOR 1"/>
    <property type="match status" value="1"/>
</dbReference>
<comment type="cofactor">
    <cofactor evidence="1">
        <name>FAD</name>
        <dbReference type="ChEBI" id="CHEBI:57692"/>
    </cofactor>
</comment>
<name>A0ABV7HAY9_9GAMM</name>
<dbReference type="SUPFAM" id="SSF51905">
    <property type="entry name" value="FAD/NAD(P)-binding domain"/>
    <property type="match status" value="2"/>
</dbReference>
<evidence type="ECO:0000256" key="1">
    <source>
        <dbReference type="ARBA" id="ARBA00001974"/>
    </source>
</evidence>
<dbReference type="InterPro" id="IPR023753">
    <property type="entry name" value="FAD/NAD-binding_dom"/>
</dbReference>
<accession>A0ABV7HAY9</accession>
<keyword evidence="3" id="KW-0274">FAD</keyword>
<dbReference type="NCBIfam" id="TIGR03169">
    <property type="entry name" value="Nterm_to_SelD"/>
    <property type="match status" value="1"/>
</dbReference>
<dbReference type="RefSeq" id="WP_386715456.1">
    <property type="nucleotide sequence ID" value="NZ_JBHRSZ010000002.1"/>
</dbReference>
<dbReference type="InterPro" id="IPR000408">
    <property type="entry name" value="Reg_chr_condens"/>
</dbReference>
<sequence>MTKHLVLVGGGHSHALLLKKLVRAPIRDLEVTLISPGRFAPYSGMLPGFISGHYDFQDIHIDLIKLAQCSRCQFIESRANALNPKKQQLLLENDQWISYDLLSFDTGATPDLSVPGSAEYTIPVKPIEQFHSRWTKLLKDIQESNPSSPFTLSIIGSGAAGIELALAIDYKLKRDIERPVSIQLLSRTKDILTGYPTRLQRYIHKRFAEAGIRILQDCDVSRVTATQLFTKDGEIIDSSAHLWCTQVTGAEWLTDTQLSLSQAGFIEVRPTLQTLSYDSIFAVGDVAHLIHQPLPKAGVYAVRMADTLYTNLKAVSENTTLSDYQPQQDFLSLLACGDRTAVGCKHGLTIKGRWVWRMKDKIDRDFMNQFKAL</sequence>
<gene>
    <name evidence="6" type="ORF">ACFOEK_02090</name>
</gene>
<dbReference type="PANTHER" id="PTHR42913:SF9">
    <property type="entry name" value="SLR1591 PROTEIN"/>
    <property type="match status" value="1"/>
</dbReference>
<evidence type="ECO:0000313" key="6">
    <source>
        <dbReference type="EMBL" id="MFC3149811.1"/>
    </source>
</evidence>
<dbReference type="InterPro" id="IPR051169">
    <property type="entry name" value="NADH-Q_oxidoreductase"/>
</dbReference>
<dbReference type="InterPro" id="IPR017584">
    <property type="entry name" value="Pyridine_nucleo_diS_OxRdtase_N"/>
</dbReference>
<keyword evidence="4" id="KW-0560">Oxidoreductase</keyword>
<dbReference type="PROSITE" id="PS00626">
    <property type="entry name" value="RCC1_2"/>
    <property type="match status" value="1"/>
</dbReference>
<evidence type="ECO:0000256" key="2">
    <source>
        <dbReference type="ARBA" id="ARBA00022630"/>
    </source>
</evidence>
<reference evidence="7" key="1">
    <citation type="journal article" date="2019" name="Int. J. Syst. Evol. Microbiol.">
        <title>The Global Catalogue of Microorganisms (GCM) 10K type strain sequencing project: providing services to taxonomists for standard genome sequencing and annotation.</title>
        <authorList>
            <consortium name="The Broad Institute Genomics Platform"/>
            <consortium name="The Broad Institute Genome Sequencing Center for Infectious Disease"/>
            <person name="Wu L."/>
            <person name="Ma J."/>
        </authorList>
    </citation>
    <scope>NUCLEOTIDE SEQUENCE [LARGE SCALE GENOMIC DNA]</scope>
    <source>
        <strain evidence="7">KCTC 52438</strain>
    </source>
</reference>
<keyword evidence="2" id="KW-0285">Flavoprotein</keyword>
<evidence type="ECO:0000256" key="4">
    <source>
        <dbReference type="ARBA" id="ARBA00023002"/>
    </source>
</evidence>
<comment type="caution">
    <text evidence="6">The sequence shown here is derived from an EMBL/GenBank/DDBJ whole genome shotgun (WGS) entry which is preliminary data.</text>
</comment>
<evidence type="ECO:0000256" key="3">
    <source>
        <dbReference type="ARBA" id="ARBA00022827"/>
    </source>
</evidence>
<protein>
    <submittedName>
        <fullName evidence="6">FAD-dependent oxidoreductase</fullName>
    </submittedName>
</protein>
<dbReference type="Pfam" id="PF07992">
    <property type="entry name" value="Pyr_redox_2"/>
    <property type="match status" value="1"/>
</dbReference>
<organism evidence="6 7">
    <name type="scientific">Litoribrevibacter euphylliae</name>
    <dbReference type="NCBI Taxonomy" id="1834034"/>
    <lineage>
        <taxon>Bacteria</taxon>
        <taxon>Pseudomonadati</taxon>
        <taxon>Pseudomonadota</taxon>
        <taxon>Gammaproteobacteria</taxon>
        <taxon>Oceanospirillales</taxon>
        <taxon>Oceanospirillaceae</taxon>
        <taxon>Litoribrevibacter</taxon>
    </lineage>
</organism>
<keyword evidence="7" id="KW-1185">Reference proteome</keyword>
<evidence type="ECO:0000259" key="5">
    <source>
        <dbReference type="Pfam" id="PF07992"/>
    </source>
</evidence>
<proteinExistence type="predicted"/>
<feature type="domain" description="FAD/NAD(P)-binding" evidence="5">
    <location>
        <begin position="4"/>
        <end position="303"/>
    </location>
</feature>
<dbReference type="EMBL" id="JBHRSZ010000002">
    <property type="protein sequence ID" value="MFC3149811.1"/>
    <property type="molecule type" value="Genomic_DNA"/>
</dbReference>
<dbReference type="InterPro" id="IPR036188">
    <property type="entry name" value="FAD/NAD-bd_sf"/>
</dbReference>